<protein>
    <submittedName>
        <fullName evidence="2">HD domain protein</fullName>
    </submittedName>
</protein>
<dbReference type="HOGENOM" id="CLU_040286_2_0_7"/>
<proteinExistence type="predicted"/>
<dbReference type="PANTHER" id="PTHR43155">
    <property type="entry name" value="CYCLIC DI-GMP PHOSPHODIESTERASE PA4108-RELATED"/>
    <property type="match status" value="1"/>
</dbReference>
<dbReference type="InterPro" id="IPR006674">
    <property type="entry name" value="HD_domain"/>
</dbReference>
<dbReference type="PhylomeDB" id="Q728Q2"/>
<dbReference type="EMBL" id="AE017285">
    <property type="protein sequence ID" value="AAS97023.1"/>
    <property type="molecule type" value="Genomic_DNA"/>
</dbReference>
<gene>
    <name evidence="2" type="ordered locus">DVU_2551</name>
</gene>
<dbReference type="KEGG" id="dvu:DVU_2551"/>
<keyword evidence="3" id="KW-1185">Reference proteome</keyword>
<dbReference type="SUPFAM" id="SSF109604">
    <property type="entry name" value="HD-domain/PDEase-like"/>
    <property type="match status" value="2"/>
</dbReference>
<dbReference type="Pfam" id="PF13487">
    <property type="entry name" value="HD_5"/>
    <property type="match status" value="1"/>
</dbReference>
<dbReference type="InterPro" id="IPR037522">
    <property type="entry name" value="HD_GYP_dom"/>
</dbReference>
<dbReference type="InterPro" id="IPR003607">
    <property type="entry name" value="HD/PDEase_dom"/>
</dbReference>
<dbReference type="CDD" id="cd00077">
    <property type="entry name" value="HDc"/>
    <property type="match status" value="2"/>
</dbReference>
<dbReference type="STRING" id="882.DVU_2551"/>
<dbReference type="Proteomes" id="UP000002194">
    <property type="component" value="Chromosome"/>
</dbReference>
<dbReference type="eggNOG" id="COG2206">
    <property type="taxonomic scope" value="Bacteria"/>
</dbReference>
<dbReference type="Gene3D" id="1.10.3210.10">
    <property type="entry name" value="Hypothetical protein af1432"/>
    <property type="match status" value="2"/>
</dbReference>
<evidence type="ECO:0000259" key="1">
    <source>
        <dbReference type="PROSITE" id="PS51832"/>
    </source>
</evidence>
<organism evidence="2 3">
    <name type="scientific">Nitratidesulfovibrio vulgaris (strain ATCC 29579 / DSM 644 / CCUG 34227 / NCIMB 8303 / VKM B-1760 / Hildenborough)</name>
    <name type="common">Desulfovibrio vulgaris</name>
    <dbReference type="NCBI Taxonomy" id="882"/>
    <lineage>
        <taxon>Bacteria</taxon>
        <taxon>Pseudomonadati</taxon>
        <taxon>Thermodesulfobacteriota</taxon>
        <taxon>Desulfovibrionia</taxon>
        <taxon>Desulfovibrionales</taxon>
        <taxon>Desulfovibrionaceae</taxon>
        <taxon>Nitratidesulfovibrio</taxon>
    </lineage>
</organism>
<feature type="domain" description="HD-GYP" evidence="1">
    <location>
        <begin position="177"/>
        <end position="373"/>
    </location>
</feature>
<sequence>MAFIAGEIAAVLDLPEVLRRRLFVAALLHDVGALSPEEKMDLYASKVEECDTHCIRGARLLHQVDGFGEEGRVLRLHHATLRDGSLADVDEDTARLAQIVHLSDLVDRALDRGRYVLHQADTMCDMARDLARCDFEVSIVRAFLEVARREDFWLQMVLPTLGQHLEAISPCRGEMLDACGVEVHAGLVQGMVDFRSSFTAAHSAGVAEAADALGGYCDLSPERRVVLRIAGLLHDLGKMAVPTSILEKPSGLTKAEFAFMRQHTFHTYRLLRGVDGLGGMAAWAAYHHEKLDGSGYPFHLEGRALDPQARIIGVADIFTAMAEDRPYRKGQGREGVLRVLRDECTTGRVDGELVETVAESYPDMVGRVLDAQHAARSRFSDVLQPAGEKGAKADQST</sequence>
<evidence type="ECO:0000313" key="3">
    <source>
        <dbReference type="Proteomes" id="UP000002194"/>
    </source>
</evidence>
<dbReference type="EnsemblBacteria" id="AAS97023">
    <property type="protein sequence ID" value="AAS97023"/>
    <property type="gene ID" value="DVU_2551"/>
</dbReference>
<accession>Q728Q2</accession>
<dbReference type="AlphaFoldDB" id="Q728Q2"/>
<evidence type="ECO:0000313" key="2">
    <source>
        <dbReference type="EMBL" id="AAS97023.1"/>
    </source>
</evidence>
<name>Q728Q2_NITV2</name>
<dbReference type="Pfam" id="PF01966">
    <property type="entry name" value="HD"/>
    <property type="match status" value="1"/>
</dbReference>
<dbReference type="PANTHER" id="PTHR43155:SF1">
    <property type="entry name" value="3'3'-CGAMP-SPECIFIC PHOSPHODIESTERASE 1"/>
    <property type="match status" value="1"/>
</dbReference>
<dbReference type="PROSITE" id="PS51832">
    <property type="entry name" value="HD_GYP"/>
    <property type="match status" value="1"/>
</dbReference>
<dbReference type="SMART" id="SM00471">
    <property type="entry name" value="HDc"/>
    <property type="match status" value="2"/>
</dbReference>
<dbReference type="PaxDb" id="882-DVU_2551"/>
<dbReference type="SMR" id="Q728Q2"/>
<reference evidence="2 3" key="1">
    <citation type="journal article" date="2004" name="Nat. Biotechnol.">
        <title>The genome sequence of the anaerobic, sulfate-reducing bacterium Desulfovibrio vulgaris Hildenborough.</title>
        <authorList>
            <person name="Heidelberg J.F."/>
            <person name="Seshadri R."/>
            <person name="Haveman S.A."/>
            <person name="Hemme C.L."/>
            <person name="Paulsen I.T."/>
            <person name="Kolonay J.F."/>
            <person name="Eisen J.A."/>
            <person name="Ward N."/>
            <person name="Methe B."/>
            <person name="Brinkac L.M."/>
            <person name="Daugherty S.C."/>
            <person name="Deboy R.T."/>
            <person name="Dodson R.J."/>
            <person name="Durkin A.S."/>
            <person name="Madupu R."/>
            <person name="Nelson W.C."/>
            <person name="Sullivan S.A."/>
            <person name="Fouts D."/>
            <person name="Haft D.H."/>
            <person name="Selengut J."/>
            <person name="Peterson J.D."/>
            <person name="Davidsen T.M."/>
            <person name="Zafar N."/>
            <person name="Zhou L."/>
            <person name="Radune D."/>
            <person name="Dimitrov G."/>
            <person name="Hance M."/>
            <person name="Tran K."/>
            <person name="Khouri H."/>
            <person name="Gill J."/>
            <person name="Utterback T.R."/>
            <person name="Feldblyum T.V."/>
            <person name="Wall J.D."/>
            <person name="Voordouw G."/>
            <person name="Fraser C.M."/>
        </authorList>
    </citation>
    <scope>NUCLEOTIDE SEQUENCE [LARGE SCALE GENOMIC DNA]</scope>
    <source>
        <strain evidence="3">ATCC 29579 / DSM 644 / NCIMB 8303 / VKM B-1760 / Hildenborough</strain>
    </source>
</reference>